<organism evidence="3 4">
    <name type="scientific">Phytophthora sojae (strain P6497)</name>
    <name type="common">Soybean stem and root rot agent</name>
    <name type="synonym">Phytophthora megasperma f. sp. glycines</name>
    <dbReference type="NCBI Taxonomy" id="1094619"/>
    <lineage>
        <taxon>Eukaryota</taxon>
        <taxon>Sar</taxon>
        <taxon>Stramenopiles</taxon>
        <taxon>Oomycota</taxon>
        <taxon>Peronosporomycetes</taxon>
        <taxon>Peronosporales</taxon>
        <taxon>Peronosporaceae</taxon>
        <taxon>Phytophthora</taxon>
    </lineage>
</organism>
<gene>
    <name evidence="3" type="ORF">PHYSODRAFT_288414</name>
</gene>
<dbReference type="GO" id="GO:0016740">
    <property type="term" value="F:transferase activity"/>
    <property type="evidence" value="ECO:0007669"/>
    <property type="project" value="UniProtKB-KW"/>
</dbReference>
<evidence type="ECO:0000259" key="2">
    <source>
        <dbReference type="Pfam" id="PF08354"/>
    </source>
</evidence>
<dbReference type="InParanoid" id="G5A3K3"/>
<dbReference type="AlphaFoldDB" id="G5A3K3"/>
<dbReference type="RefSeq" id="XP_009534237.1">
    <property type="nucleotide sequence ID" value="XM_009535942.1"/>
</dbReference>
<sequence>MLQWTDGRAGGHQSFEDFHQPMEETYAANRRVSNVLVVVGSGFGNWEDSKQYLTGEWSLARGHLHKMPADGILMGSRVMVAKEAATAPAVKKLLVDTPGI</sequence>
<evidence type="ECO:0000256" key="1">
    <source>
        <dbReference type="ARBA" id="ARBA00022679"/>
    </source>
</evidence>
<keyword evidence="4" id="KW-1185">Reference proteome</keyword>
<feature type="domain" description="Fatty acid synthase beta subunit AflB /Fas1-like central" evidence="2">
    <location>
        <begin position="1"/>
        <end position="100"/>
    </location>
</feature>
<dbReference type="PANTHER" id="PTHR10982:SF21">
    <property type="entry name" value="FATTY ACID SYNTHASE SUBUNIT BETA"/>
    <property type="match status" value="1"/>
</dbReference>
<dbReference type="InterPro" id="IPR013565">
    <property type="entry name" value="Fas1/AflB-like_central"/>
</dbReference>
<dbReference type="InterPro" id="IPR050830">
    <property type="entry name" value="Fungal_FAS"/>
</dbReference>
<dbReference type="SMR" id="G5A3K3"/>
<name>G5A3K3_PHYSP</name>
<dbReference type="Gene3D" id="3.20.20.70">
    <property type="entry name" value="Aldolase class I"/>
    <property type="match status" value="1"/>
</dbReference>
<dbReference type="EMBL" id="JH159159">
    <property type="protein sequence ID" value="EGZ09376.1"/>
    <property type="molecule type" value="Genomic_DNA"/>
</dbReference>
<keyword evidence="1" id="KW-0808">Transferase</keyword>
<dbReference type="KEGG" id="psoj:PHYSODRAFT_288414"/>
<evidence type="ECO:0000313" key="3">
    <source>
        <dbReference type="EMBL" id="EGZ09376.1"/>
    </source>
</evidence>
<accession>G5A3K3</accession>
<dbReference type="STRING" id="1094619.G5A3K3"/>
<dbReference type="GO" id="GO:0004318">
    <property type="term" value="F:enoyl-[acyl-carrier-protein] reductase (NADH) activity"/>
    <property type="evidence" value="ECO:0007669"/>
    <property type="project" value="InterPro"/>
</dbReference>
<dbReference type="GeneID" id="20640593"/>
<dbReference type="Proteomes" id="UP000002640">
    <property type="component" value="Unassembled WGS sequence"/>
</dbReference>
<evidence type="ECO:0000313" key="4">
    <source>
        <dbReference type="Proteomes" id="UP000002640"/>
    </source>
</evidence>
<feature type="non-terminal residue" evidence="3">
    <location>
        <position position="100"/>
    </location>
</feature>
<dbReference type="Pfam" id="PF08354">
    <property type="entry name" value="Fas1-AflB-like_hel"/>
    <property type="match status" value="1"/>
</dbReference>
<reference evidence="3 4" key="1">
    <citation type="journal article" date="2006" name="Science">
        <title>Phytophthora genome sequences uncover evolutionary origins and mechanisms of pathogenesis.</title>
        <authorList>
            <person name="Tyler B.M."/>
            <person name="Tripathy S."/>
            <person name="Zhang X."/>
            <person name="Dehal P."/>
            <person name="Jiang R.H."/>
            <person name="Aerts A."/>
            <person name="Arredondo F.D."/>
            <person name="Baxter L."/>
            <person name="Bensasson D."/>
            <person name="Beynon J.L."/>
            <person name="Chapman J."/>
            <person name="Damasceno C.M."/>
            <person name="Dorrance A.E."/>
            <person name="Dou D."/>
            <person name="Dickerman A.W."/>
            <person name="Dubchak I.L."/>
            <person name="Garbelotto M."/>
            <person name="Gijzen M."/>
            <person name="Gordon S.G."/>
            <person name="Govers F."/>
            <person name="Grunwald N.J."/>
            <person name="Huang W."/>
            <person name="Ivors K.L."/>
            <person name="Jones R.W."/>
            <person name="Kamoun S."/>
            <person name="Krampis K."/>
            <person name="Lamour K.H."/>
            <person name="Lee M.K."/>
            <person name="McDonald W.H."/>
            <person name="Medina M."/>
            <person name="Meijer H.J."/>
            <person name="Nordberg E.K."/>
            <person name="Maclean D.J."/>
            <person name="Ospina-Giraldo M.D."/>
            <person name="Morris P.F."/>
            <person name="Phuntumart V."/>
            <person name="Putnam N.H."/>
            <person name="Rash S."/>
            <person name="Rose J.K."/>
            <person name="Sakihama Y."/>
            <person name="Salamov A.A."/>
            <person name="Savidor A."/>
            <person name="Scheuring C.F."/>
            <person name="Smith B.M."/>
            <person name="Sobral B.W."/>
            <person name="Terry A."/>
            <person name="Torto-Alalibo T.A."/>
            <person name="Win J."/>
            <person name="Xu Z."/>
            <person name="Zhang H."/>
            <person name="Grigoriev I.V."/>
            <person name="Rokhsar D.S."/>
            <person name="Boore J.L."/>
        </authorList>
    </citation>
    <scope>NUCLEOTIDE SEQUENCE [LARGE SCALE GENOMIC DNA]</scope>
    <source>
        <strain evidence="3 4">P6497</strain>
    </source>
</reference>
<dbReference type="PANTHER" id="PTHR10982">
    <property type="entry name" value="MALONYL COA-ACYL CARRIER PROTEIN TRANSACYLASE"/>
    <property type="match status" value="1"/>
</dbReference>
<proteinExistence type="predicted"/>
<dbReference type="InterPro" id="IPR013785">
    <property type="entry name" value="Aldolase_TIM"/>
</dbReference>
<protein>
    <recommendedName>
        <fullName evidence="2">Fatty acid synthase beta subunit AflB /Fas1-like central domain-containing protein</fullName>
    </recommendedName>
</protein>